<dbReference type="KEGG" id="xap:XA3_21590"/>
<evidence type="ECO:0000256" key="1">
    <source>
        <dbReference type="SAM" id="SignalP"/>
    </source>
</evidence>
<keyword evidence="4" id="KW-1185">Reference proteome</keyword>
<dbReference type="RefSeq" id="WP_317635499.1">
    <property type="nucleotide sequence ID" value="NZ_AP026802.1"/>
</dbReference>
<dbReference type="Proteomes" id="UP001321861">
    <property type="component" value="Chromosome"/>
</dbReference>
<feature type="domain" description="Pesticidal crystal protein Cry22Aa Ig-like" evidence="2">
    <location>
        <begin position="800"/>
        <end position="838"/>
    </location>
</feature>
<protein>
    <recommendedName>
        <fullName evidence="2">Pesticidal crystal protein Cry22Aa Ig-like domain-containing protein</fullName>
    </recommendedName>
</protein>
<dbReference type="AlphaFoldDB" id="A0AAU9DZJ2"/>
<dbReference type="EMBL" id="AP026802">
    <property type="protein sequence ID" value="BDR59718.1"/>
    <property type="molecule type" value="Genomic_DNA"/>
</dbReference>
<evidence type="ECO:0000313" key="3">
    <source>
        <dbReference type="EMBL" id="BDR59718.1"/>
    </source>
</evidence>
<dbReference type="InterPro" id="IPR013783">
    <property type="entry name" value="Ig-like_fold"/>
</dbReference>
<gene>
    <name evidence="3" type="ORF">XA3_21590</name>
</gene>
<dbReference type="Gene3D" id="2.60.40.10">
    <property type="entry name" value="Immunoglobulins"/>
    <property type="match status" value="2"/>
</dbReference>
<reference evidence="3 4" key="1">
    <citation type="journal article" date="2023" name="Microbiol. Spectr.">
        <title>Symbiosis of Carpenter Bees with Uncharacterized Lactic Acid Bacteria Showing NAD Auxotrophy.</title>
        <authorList>
            <person name="Kawasaki S."/>
            <person name="Ozawa K."/>
            <person name="Mori T."/>
            <person name="Yamamoto A."/>
            <person name="Ito M."/>
            <person name="Ohkuma M."/>
            <person name="Sakamoto M."/>
            <person name="Matsutani M."/>
        </authorList>
    </citation>
    <scope>NUCLEOTIDE SEQUENCE [LARGE SCALE GENOMIC DNA]</scope>
    <source>
        <strain evidence="3 4">XA3</strain>
    </source>
</reference>
<organism evidence="3 4">
    <name type="scientific">Xylocopilactobacillus apicola</name>
    <dbReference type="NCBI Taxonomy" id="2932184"/>
    <lineage>
        <taxon>Bacteria</taxon>
        <taxon>Bacillati</taxon>
        <taxon>Bacillota</taxon>
        <taxon>Bacilli</taxon>
        <taxon>Lactobacillales</taxon>
        <taxon>Lactobacillaceae</taxon>
        <taxon>Xylocopilactobacillus</taxon>
    </lineage>
</organism>
<dbReference type="InterPro" id="IPR032179">
    <property type="entry name" value="Cry22Aa_Ig-like"/>
</dbReference>
<proteinExistence type="predicted"/>
<name>A0AAU9DZJ2_9LACO</name>
<evidence type="ECO:0000313" key="4">
    <source>
        <dbReference type="Proteomes" id="UP001321861"/>
    </source>
</evidence>
<feature type="chain" id="PRO_5043773357" description="Pesticidal crystal protein Cry22Aa Ig-like domain-containing protein" evidence="1">
    <location>
        <begin position="27"/>
        <end position="993"/>
    </location>
</feature>
<keyword evidence="1" id="KW-0732">Signal</keyword>
<accession>A0AAU9DZJ2</accession>
<evidence type="ECO:0000259" key="2">
    <source>
        <dbReference type="Pfam" id="PF16403"/>
    </source>
</evidence>
<feature type="signal peptide" evidence="1">
    <location>
        <begin position="1"/>
        <end position="26"/>
    </location>
</feature>
<dbReference type="Pfam" id="PF16403">
    <property type="entry name" value="Bact_surface_Ig-like"/>
    <property type="match status" value="1"/>
</dbReference>
<sequence>MKKSLIKYFGVASTTLLAVAPAAAPAVQNALNATLTNKVSATGNTGTSVRMDLSGQDEYSQLFQRSINNADTPFRGITGGLWPSGLSDPGYVMDPKVQYNVDTVEGLIQLAKLSNGVGGQLPDDIFADGVKIHASDVAKYLFTNTDGSQRNNLSDFYYESTRKEKSVQLKTETPVYKAAKFISDKIGGKNAADILGSSFFGDPNKATLKILINGSDGKELQAVDLLKQGRIVVSLVAESGLLDSGTKNAATAFISLQNSTVLLDGATGESIDYKAVNANKPTGATWTNEVQSNIHIPFVAKQLANSSNLGDIAKASNSGYIHNQPFKISSDIVNPLDSTEGLPNYVDDNYEWKQVIEKTDEAYKQFTSAVDPKAYDANNSSDLDTFNAVDKLKKDGHLSSYSMDSVVVPEGTDLSTIVSKLNNVRYNGAPSVGNYGATLVQDQNFLAYDDVNASSSTDWTKLLGNATFSNVTDGKTALALKDIRKPGVSDKALVARPGSYTIKVPVTGNVYLPTKATTQKPDGTPTYQFTNGKVFMKNFQTEATVNVVVYSNPSFWGKQYNLGTLPSFAMFPPTTVDRAVPVFYDNGQSVKETDLPNALQNKTMNITVGDSRFYDASSKTTSQNKLASYIKGAFGDAVVKKQVLISDEDIKTSSKNPIDTNNLPADVDFPNGAIFYTQRPDANTNNAGDGSSFSVDASAVDLSKAGTYDVKITYTNAKNGKFGLGSESSTITIPVTIASTNEPGFYFMGGLDQTIKTGDSFDPMKFKVGHSMDEINQMIANGTADDGVDYVIDPAKTGINVTIAGNVDTTVPGNYTLTYTATDIASGKSTTMTRTITVIGNTAPTDPSKPATPDVTEFNAIGYVNFVPGYGINVWDAPNGKFTGQRLPDMSAWKIDHKTTIDGKTWYQVGANQWVDGSYISLNPVDHMKPMTGSIKISYVPGYGVRVYKGADTTQPTEQFLQDGTEWQVFGELNGYYNVGKDQWIKSEYGIQG</sequence>